<organism evidence="2 3">
    <name type="scientific">Fusarium tricinctum</name>
    <dbReference type="NCBI Taxonomy" id="61284"/>
    <lineage>
        <taxon>Eukaryota</taxon>
        <taxon>Fungi</taxon>
        <taxon>Dikarya</taxon>
        <taxon>Ascomycota</taxon>
        <taxon>Pezizomycotina</taxon>
        <taxon>Sordariomycetes</taxon>
        <taxon>Hypocreomycetidae</taxon>
        <taxon>Hypocreales</taxon>
        <taxon>Nectriaceae</taxon>
        <taxon>Fusarium</taxon>
        <taxon>Fusarium tricinctum species complex</taxon>
    </lineage>
</organism>
<dbReference type="Proteomes" id="UP000813427">
    <property type="component" value="Unassembled WGS sequence"/>
</dbReference>
<dbReference type="AlphaFoldDB" id="A0A8K0RQL6"/>
<evidence type="ECO:0000313" key="2">
    <source>
        <dbReference type="EMBL" id="KAH7238347.1"/>
    </source>
</evidence>
<dbReference type="EMBL" id="JAGPXF010000006">
    <property type="protein sequence ID" value="KAH7238347.1"/>
    <property type="molecule type" value="Genomic_DNA"/>
</dbReference>
<protein>
    <submittedName>
        <fullName evidence="2">Uncharacterized protein</fullName>
    </submittedName>
</protein>
<sequence>MSSGWVGSPIVLGAATNNTSGKTAFDRVRLFSPSVGDSDALPNQYGCCENEKEKGIAYGDVLVTCFVEQVNKTDLLEETLLALTRQGNGRLTLFARALFVAISACQHMRRNGQRAQSEHFSVSPKAHQDRSLIVKMIHLRRAGIFQSERKTILGPGAGSFVSSPPRVSTTEPQLRPQREAYHAQPGEKGFLVVEECMKEVSWLHMLAMCH</sequence>
<accession>A0A8K0RQL6</accession>
<gene>
    <name evidence="2" type="ORF">BKA59DRAFT_457695</name>
</gene>
<evidence type="ECO:0000256" key="1">
    <source>
        <dbReference type="SAM" id="MobiDB-lite"/>
    </source>
</evidence>
<keyword evidence="3" id="KW-1185">Reference proteome</keyword>
<proteinExistence type="predicted"/>
<evidence type="ECO:0000313" key="3">
    <source>
        <dbReference type="Proteomes" id="UP000813427"/>
    </source>
</evidence>
<reference evidence="2" key="1">
    <citation type="journal article" date="2021" name="Nat. Commun.">
        <title>Genetic determinants of endophytism in the Arabidopsis root mycobiome.</title>
        <authorList>
            <person name="Mesny F."/>
            <person name="Miyauchi S."/>
            <person name="Thiergart T."/>
            <person name="Pickel B."/>
            <person name="Atanasova L."/>
            <person name="Karlsson M."/>
            <person name="Huettel B."/>
            <person name="Barry K.W."/>
            <person name="Haridas S."/>
            <person name="Chen C."/>
            <person name="Bauer D."/>
            <person name="Andreopoulos W."/>
            <person name="Pangilinan J."/>
            <person name="LaButti K."/>
            <person name="Riley R."/>
            <person name="Lipzen A."/>
            <person name="Clum A."/>
            <person name="Drula E."/>
            <person name="Henrissat B."/>
            <person name="Kohler A."/>
            <person name="Grigoriev I.V."/>
            <person name="Martin F.M."/>
            <person name="Hacquard S."/>
        </authorList>
    </citation>
    <scope>NUCLEOTIDE SEQUENCE</scope>
    <source>
        <strain evidence="2">MPI-SDFR-AT-0068</strain>
    </source>
</reference>
<feature type="region of interest" description="Disordered" evidence="1">
    <location>
        <begin position="156"/>
        <end position="176"/>
    </location>
</feature>
<feature type="compositionally biased region" description="Polar residues" evidence="1">
    <location>
        <begin position="160"/>
        <end position="172"/>
    </location>
</feature>
<comment type="caution">
    <text evidence="2">The sequence shown here is derived from an EMBL/GenBank/DDBJ whole genome shotgun (WGS) entry which is preliminary data.</text>
</comment>
<name>A0A8K0RQL6_9HYPO</name>